<feature type="transmembrane region" description="Helical" evidence="5">
    <location>
        <begin position="228"/>
        <end position="253"/>
    </location>
</feature>
<evidence type="ECO:0000256" key="5">
    <source>
        <dbReference type="SAM" id="Phobius"/>
    </source>
</evidence>
<dbReference type="InterPro" id="IPR000883">
    <property type="entry name" value="Cyt_C_Oxase_1"/>
</dbReference>
<dbReference type="Pfam" id="PF00115">
    <property type="entry name" value="COX1"/>
    <property type="match status" value="1"/>
</dbReference>
<feature type="transmembrane region" description="Helical" evidence="5">
    <location>
        <begin position="369"/>
        <end position="390"/>
    </location>
</feature>
<feature type="transmembrane region" description="Helical" evidence="5">
    <location>
        <begin position="410"/>
        <end position="433"/>
    </location>
</feature>
<dbReference type="AlphaFoldDB" id="A0A381WWT5"/>
<dbReference type="GO" id="GO:0009060">
    <property type="term" value="P:aerobic respiration"/>
    <property type="evidence" value="ECO:0007669"/>
    <property type="project" value="InterPro"/>
</dbReference>
<reference evidence="7" key="1">
    <citation type="submission" date="2018-05" db="EMBL/GenBank/DDBJ databases">
        <authorList>
            <person name="Lanie J.A."/>
            <person name="Ng W.-L."/>
            <person name="Kazmierczak K.M."/>
            <person name="Andrzejewski T.M."/>
            <person name="Davidsen T.M."/>
            <person name="Wayne K.J."/>
            <person name="Tettelin H."/>
            <person name="Glass J.I."/>
            <person name="Rusch D."/>
            <person name="Podicherti R."/>
            <person name="Tsui H.-C.T."/>
            <person name="Winkler M.E."/>
        </authorList>
    </citation>
    <scope>NUCLEOTIDE SEQUENCE</scope>
</reference>
<dbReference type="PANTHER" id="PTHR10422">
    <property type="entry name" value="CYTOCHROME C OXIDASE SUBUNIT 1"/>
    <property type="match status" value="1"/>
</dbReference>
<dbReference type="InterPro" id="IPR023616">
    <property type="entry name" value="Cyt_c_oxase-like_su1_dom"/>
</dbReference>
<dbReference type="EMBL" id="UINC01012991">
    <property type="protein sequence ID" value="SVA56393.1"/>
    <property type="molecule type" value="Genomic_DNA"/>
</dbReference>
<dbReference type="InterPro" id="IPR023615">
    <property type="entry name" value="Cyt_c_Oxase_su1_BS"/>
</dbReference>
<feature type="transmembrane region" description="Helical" evidence="5">
    <location>
        <begin position="104"/>
        <end position="132"/>
    </location>
</feature>
<dbReference type="Gene3D" id="1.20.210.10">
    <property type="entry name" value="Cytochrome c oxidase-like, subunit I domain"/>
    <property type="match status" value="1"/>
</dbReference>
<evidence type="ECO:0000256" key="3">
    <source>
        <dbReference type="ARBA" id="ARBA00022989"/>
    </source>
</evidence>
<dbReference type="PANTHER" id="PTHR10422:SF18">
    <property type="entry name" value="CYTOCHROME C OXIDASE SUBUNIT 1"/>
    <property type="match status" value="1"/>
</dbReference>
<name>A0A381WWT5_9ZZZZ</name>
<evidence type="ECO:0000313" key="7">
    <source>
        <dbReference type="EMBL" id="SVA56393.1"/>
    </source>
</evidence>
<keyword evidence="3 5" id="KW-1133">Transmembrane helix</keyword>
<dbReference type="InterPro" id="IPR036927">
    <property type="entry name" value="Cyt_c_oxase-like_su1_sf"/>
</dbReference>
<evidence type="ECO:0000256" key="1">
    <source>
        <dbReference type="ARBA" id="ARBA00004141"/>
    </source>
</evidence>
<comment type="subcellular location">
    <subcellularLocation>
        <location evidence="1">Membrane</location>
        <topology evidence="1">Multi-pass membrane protein</topology>
    </subcellularLocation>
</comment>
<dbReference type="SUPFAM" id="SSF81442">
    <property type="entry name" value="Cytochrome c oxidase subunit I-like"/>
    <property type="match status" value="1"/>
</dbReference>
<dbReference type="GO" id="GO:0020037">
    <property type="term" value="F:heme binding"/>
    <property type="evidence" value="ECO:0007669"/>
    <property type="project" value="InterPro"/>
</dbReference>
<dbReference type="PRINTS" id="PR01165">
    <property type="entry name" value="CYCOXIDASEI"/>
</dbReference>
<evidence type="ECO:0000256" key="4">
    <source>
        <dbReference type="ARBA" id="ARBA00023136"/>
    </source>
</evidence>
<dbReference type="PROSITE" id="PS50855">
    <property type="entry name" value="COX1"/>
    <property type="match status" value="1"/>
</dbReference>
<feature type="transmembrane region" description="Helical" evidence="5">
    <location>
        <begin position="265"/>
        <end position="287"/>
    </location>
</feature>
<feature type="transmembrane region" description="Helical" evidence="5">
    <location>
        <begin position="331"/>
        <end position="357"/>
    </location>
</feature>
<gene>
    <name evidence="7" type="ORF">METZ01_LOCUS109247</name>
</gene>
<accession>A0A381WWT5</accession>
<feature type="domain" description="Cytochrome oxidase subunit I profile" evidence="6">
    <location>
        <begin position="1"/>
        <end position="472"/>
    </location>
</feature>
<organism evidence="7">
    <name type="scientific">marine metagenome</name>
    <dbReference type="NCBI Taxonomy" id="408172"/>
    <lineage>
        <taxon>unclassified sequences</taxon>
        <taxon>metagenomes</taxon>
        <taxon>ecological metagenomes</taxon>
    </lineage>
</organism>
<keyword evidence="2 5" id="KW-0812">Transmembrane</keyword>
<keyword evidence="4 5" id="KW-0472">Membrane</keyword>
<dbReference type="PROSITE" id="PS00077">
    <property type="entry name" value="COX1_CUB"/>
    <property type="match status" value="1"/>
</dbReference>
<feature type="transmembrane region" description="Helical" evidence="5">
    <location>
        <begin position="299"/>
        <end position="319"/>
    </location>
</feature>
<evidence type="ECO:0000259" key="6">
    <source>
        <dbReference type="PROSITE" id="PS50855"/>
    </source>
</evidence>
<dbReference type="GO" id="GO:0004129">
    <property type="term" value="F:cytochrome-c oxidase activity"/>
    <property type="evidence" value="ECO:0007669"/>
    <property type="project" value="InterPro"/>
</dbReference>
<proteinExistence type="predicted"/>
<feature type="transmembrane region" description="Helical" evidence="5">
    <location>
        <begin position="29"/>
        <end position="52"/>
    </location>
</feature>
<feature type="transmembrane region" description="Helical" evidence="5">
    <location>
        <begin position="144"/>
        <end position="172"/>
    </location>
</feature>
<dbReference type="GO" id="GO:0022904">
    <property type="term" value="P:respiratory electron transport chain"/>
    <property type="evidence" value="ECO:0007669"/>
    <property type="project" value="TreeGrafter"/>
</dbReference>
<evidence type="ECO:0000256" key="2">
    <source>
        <dbReference type="ARBA" id="ARBA00022692"/>
    </source>
</evidence>
<dbReference type="GO" id="GO:0015990">
    <property type="term" value="P:electron transport coupled proton transport"/>
    <property type="evidence" value="ECO:0007669"/>
    <property type="project" value="TreeGrafter"/>
</dbReference>
<dbReference type="GO" id="GO:0016020">
    <property type="term" value="C:membrane"/>
    <property type="evidence" value="ECO:0007669"/>
    <property type="project" value="UniProtKB-SubCell"/>
</dbReference>
<feature type="transmembrane region" description="Helical" evidence="5">
    <location>
        <begin position="196"/>
        <end position="216"/>
    </location>
</feature>
<protein>
    <recommendedName>
        <fullName evidence="6">Cytochrome oxidase subunit I profile domain-containing protein</fullName>
    </recommendedName>
</protein>
<sequence>MTMRWELARAGEGILSADRYNQVMSMHGILMIAVAVAAILGSFGNYLVPIMIGADDMAFPRLNAVTFWLIPPVAIGLLAAPTLGSFDTGWTAYPPLSVINNSGQILFVLAVTTFGLSSILGGLNVVTTIVTMRAPGMTWGRLPIFVWAAFSASVLSLLVTQFFAASLVLIAMDRVAGTVFFDGGAGGDPLLYQHLFWFYSHPAVYVMVLPAFGVVLEVITHMARKPLFAYKAAVVSLLTIAGLSVIVWAHHMFTSGMATYLHGPFMFATEMISVPTGVIFLSAVATLWQGRLWMKTPLLFAMIWVFQFLMGGVTGIFLADVATDVQLHDTYFVVAHFHYTIMGGMLFAFLAGIFFWFPKITGRMINDRLGIVFALWLTVGFQLTFLPQFWLGTNGMNRRIADYPEQLEGANLFSSISSFLLGASFLLLVYILVSGARRGPVAGPNPWNASTLEWQVSSPPPEHNFSGQPRVVDHPYVYGTAGSRHAEFVGVTTTREQAGDRNGDHDG</sequence>
<feature type="transmembrane region" description="Helical" evidence="5">
    <location>
        <begin position="64"/>
        <end position="84"/>
    </location>
</feature>